<dbReference type="InterPro" id="IPR005312">
    <property type="entry name" value="DUF1759"/>
</dbReference>
<dbReference type="InterPro" id="IPR008042">
    <property type="entry name" value="Retrotrans_Pao"/>
</dbReference>
<keyword evidence="3" id="KW-1185">Reference proteome</keyword>
<protein>
    <submittedName>
        <fullName evidence="4">Uncharacterized protein LOC106817630</fullName>
    </submittedName>
</protein>
<dbReference type="GeneID" id="106817630"/>
<feature type="compositionally biased region" description="Low complexity" evidence="2">
    <location>
        <begin position="450"/>
        <end position="460"/>
    </location>
</feature>
<sequence>MDLNEAKNARKAAKAALTRLMTITRAFRNAGDVQEVEDVLPNLGAALERVTEAHDAYVNLLEPGVAFDRAVDYLPGGPGPITKTSLRALTLEQQRQRLEIRALKIEARRREQLIREQELELKGLQDELESVQRKAELTIQTGNLKQTLERREPAGVYHSTPQPTLRTPTLNPVGATPVPNYPETPRYTNDNRGLTPAGIARDTLSSEQSSFMQFAEQSRYQSQSLVDMIRLPTSRPPVFSGDPLKYWQFERHFSHAVDKPTVSSGDKLLRLLELTTGKANSAIAHFIYDSDHDKGFEDAKKCLRAKFGNNHHVSEAWIQKVLNKPNVTNDDQLQEMADDLRACLQTLTAMKSLDELSGSRCLLSIVEKLPRDMKGKWQNQNLRITETGRRPTFQDVVVFIEREAKKRADPVFGSLLSSKERTLAPAPRPSPNKAKLRQRQNFSTGVKAASTSTPTSTTLSRMPQCPQCTEDHYLNKCPGFRSMTVPLRTKFLTDHDRCFNCLGPGHHSQKCQRPWVCSAAGCGKKHNTWIHPPETAPPTPTLTPTSTANLSVKVGCNSTGPRTGRISLPIVPVVAKSVDGMRSTMAYALLDSGSTHSWCSEGLADTLGLRRSDGIIRLTTIDKKEESEKVSLVNLQIENLSGENRYNMYEVMIRPCLNVGLESLAINEQLSMWEHLKDISLPEINVSEVQLLIGGDLPDVDIPEEVIRGKEGEPFAVRTSLGWTIRGPVGQSDGARHVSSHCQTTTRDDQLQQQVEMLWRQDEPFIPTETAMSVNDRKVISLWEDTISQSGSHYSMGIPFKTRPPYLPDSRHRAETRLHSLARRLAKDPVLRTRYIAGIRDSIDKGYAEPVPSAEVDRKDGYVWYLPHHPVVNPRKPDKVRPVFDCAARCRGTSLNDQVHQGPDLNNKLIGVLLRFREEHVALMADIEGMFYQVRVHAADRDALRFLWWEEDDIDKPPTTYRMTSHLFGGVWSPSCASFALRRTAHDNSDKFDPETIATAEKNFYVDDCLKSVADEDELPSERVLGNTWRVDSDEFSFDVHVQEKPNTKRGLLSVTSSVYDPLGFASPFVLNAKRLFQTLCRLKKEASHEFNCQLKITSHNRHQ</sequence>
<dbReference type="RefSeq" id="XP_014677798.1">
    <property type="nucleotide sequence ID" value="XM_014822312.1"/>
</dbReference>
<dbReference type="SUPFAM" id="SSF56672">
    <property type="entry name" value="DNA/RNA polymerases"/>
    <property type="match status" value="1"/>
</dbReference>
<organism evidence="3 4">
    <name type="scientific">Priapulus caudatus</name>
    <name type="common">Priapulid worm</name>
    <dbReference type="NCBI Taxonomy" id="37621"/>
    <lineage>
        <taxon>Eukaryota</taxon>
        <taxon>Metazoa</taxon>
        <taxon>Ecdysozoa</taxon>
        <taxon>Scalidophora</taxon>
        <taxon>Priapulida</taxon>
        <taxon>Priapulimorpha</taxon>
        <taxon>Priapulimorphida</taxon>
        <taxon>Priapulidae</taxon>
        <taxon>Priapulus</taxon>
    </lineage>
</organism>
<evidence type="ECO:0000313" key="3">
    <source>
        <dbReference type="Proteomes" id="UP000695022"/>
    </source>
</evidence>
<feature type="compositionally biased region" description="Polar residues" evidence="2">
    <location>
        <begin position="159"/>
        <end position="170"/>
    </location>
</feature>
<name>A0ABM1F027_PRICU</name>
<accession>A0ABM1F027</accession>
<dbReference type="InterPro" id="IPR043502">
    <property type="entry name" value="DNA/RNA_pol_sf"/>
</dbReference>
<dbReference type="PANTHER" id="PTHR47331:SF1">
    <property type="entry name" value="GAG-LIKE PROTEIN"/>
    <property type="match status" value="1"/>
</dbReference>
<dbReference type="Proteomes" id="UP000695022">
    <property type="component" value="Unplaced"/>
</dbReference>
<evidence type="ECO:0000256" key="2">
    <source>
        <dbReference type="SAM" id="MobiDB-lite"/>
    </source>
</evidence>
<dbReference type="Pfam" id="PF05380">
    <property type="entry name" value="Peptidase_A17"/>
    <property type="match status" value="1"/>
</dbReference>
<dbReference type="PANTHER" id="PTHR47331">
    <property type="entry name" value="PHD-TYPE DOMAIN-CONTAINING PROTEIN"/>
    <property type="match status" value="1"/>
</dbReference>
<feature type="region of interest" description="Disordered" evidence="2">
    <location>
        <begin position="419"/>
        <end position="462"/>
    </location>
</feature>
<gene>
    <name evidence="4" type="primary">LOC106817630</name>
</gene>
<feature type="coiled-coil region" evidence="1">
    <location>
        <begin position="86"/>
        <end position="141"/>
    </location>
</feature>
<dbReference type="Pfam" id="PF03564">
    <property type="entry name" value="DUF1759"/>
    <property type="match status" value="1"/>
</dbReference>
<keyword evidence="1" id="KW-0175">Coiled coil</keyword>
<evidence type="ECO:0000256" key="1">
    <source>
        <dbReference type="SAM" id="Coils"/>
    </source>
</evidence>
<reference evidence="4" key="1">
    <citation type="submission" date="2025-08" db="UniProtKB">
        <authorList>
            <consortium name="RefSeq"/>
        </authorList>
    </citation>
    <scope>IDENTIFICATION</scope>
</reference>
<evidence type="ECO:0000313" key="4">
    <source>
        <dbReference type="RefSeq" id="XP_014677798.1"/>
    </source>
</evidence>
<proteinExistence type="predicted"/>
<feature type="region of interest" description="Disordered" evidence="2">
    <location>
        <begin position="153"/>
        <end position="176"/>
    </location>
</feature>